<protein>
    <submittedName>
        <fullName evidence="1">Uncharacterized protein</fullName>
    </submittedName>
</protein>
<dbReference type="OrthoDB" id="8959660at2759"/>
<keyword evidence="2" id="KW-1185">Reference proteome</keyword>
<organism evidence="1 2">
    <name type="scientific">Paramuricea clavata</name>
    <name type="common">Red gorgonian</name>
    <name type="synonym">Violescent sea-whip</name>
    <dbReference type="NCBI Taxonomy" id="317549"/>
    <lineage>
        <taxon>Eukaryota</taxon>
        <taxon>Metazoa</taxon>
        <taxon>Cnidaria</taxon>
        <taxon>Anthozoa</taxon>
        <taxon>Octocorallia</taxon>
        <taxon>Malacalcyonacea</taxon>
        <taxon>Plexauridae</taxon>
        <taxon>Paramuricea</taxon>
    </lineage>
</organism>
<accession>A0A7D9EHP4</accession>
<reference evidence="1" key="1">
    <citation type="submission" date="2020-04" db="EMBL/GenBank/DDBJ databases">
        <authorList>
            <person name="Alioto T."/>
            <person name="Alioto T."/>
            <person name="Gomez Garrido J."/>
        </authorList>
    </citation>
    <scope>NUCLEOTIDE SEQUENCE</scope>
    <source>
        <strain evidence="1">A484AB</strain>
    </source>
</reference>
<dbReference type="AlphaFoldDB" id="A0A7D9EHP4"/>
<evidence type="ECO:0000313" key="2">
    <source>
        <dbReference type="Proteomes" id="UP001152795"/>
    </source>
</evidence>
<dbReference type="Proteomes" id="UP001152795">
    <property type="component" value="Unassembled WGS sequence"/>
</dbReference>
<proteinExistence type="predicted"/>
<name>A0A7D9EHP4_PARCT</name>
<gene>
    <name evidence="1" type="ORF">PACLA_8A063633</name>
</gene>
<evidence type="ECO:0000313" key="1">
    <source>
        <dbReference type="EMBL" id="CAB4008713.1"/>
    </source>
</evidence>
<dbReference type="EMBL" id="CACRXK020006207">
    <property type="protein sequence ID" value="CAB4008713.1"/>
    <property type="molecule type" value="Genomic_DNA"/>
</dbReference>
<sequence length="234" mass="26260">MVKENAFPTVNADVCITSSGCSPETNNSHENVNQPTVDSDLDPPVSEMNNHSKDSIEAVQLSISVTKERAATPITQATNDNSNIEPNVGKSFVLAPPQRNNIEWLGRLPLIETLKQANQTSFCNTKSRSSSVFKNRDTEYYKGCQTNSKPLTSPRHNNIHLLTPKRIGYYSLRSNEQNLLIVAKTMRKTFGDRAFAKAGPFLWNELPADIREASTVETFKCRLKTFLFKKAFYL</sequence>
<comment type="caution">
    <text evidence="1">The sequence shown here is derived from an EMBL/GenBank/DDBJ whole genome shotgun (WGS) entry which is preliminary data.</text>
</comment>